<protein>
    <submittedName>
        <fullName evidence="2">Uncharacterized protein</fullName>
    </submittedName>
</protein>
<evidence type="ECO:0000313" key="2">
    <source>
        <dbReference type="EMBL" id="PSR78828.1"/>
    </source>
</evidence>
<gene>
    <name evidence="2" type="ORF">BD289DRAFT_443331</name>
</gene>
<feature type="region of interest" description="Disordered" evidence="1">
    <location>
        <begin position="31"/>
        <end position="122"/>
    </location>
</feature>
<feature type="compositionally biased region" description="Basic residues" evidence="1">
    <location>
        <begin position="64"/>
        <end position="73"/>
    </location>
</feature>
<evidence type="ECO:0000256" key="1">
    <source>
        <dbReference type="SAM" id="MobiDB-lite"/>
    </source>
</evidence>
<sequence length="122" mass="13594">MVDLNVNFPCPAATAATARGKVDKKQAVPVIPDPIPAETSPRNHTNLVPQRSGHEIDERPAREFRKRSTRRGRAPPPPPPHRLSHTLFLSPKHHAGNVRTRRWARSVARCTGGKSVPRDEPR</sequence>
<feature type="compositionally biased region" description="Basic and acidic residues" evidence="1">
    <location>
        <begin position="52"/>
        <end position="63"/>
    </location>
</feature>
<organism evidence="2 3">
    <name type="scientific">Coniella lustricola</name>
    <dbReference type="NCBI Taxonomy" id="2025994"/>
    <lineage>
        <taxon>Eukaryota</taxon>
        <taxon>Fungi</taxon>
        <taxon>Dikarya</taxon>
        <taxon>Ascomycota</taxon>
        <taxon>Pezizomycotina</taxon>
        <taxon>Sordariomycetes</taxon>
        <taxon>Sordariomycetidae</taxon>
        <taxon>Diaporthales</taxon>
        <taxon>Schizoparmaceae</taxon>
        <taxon>Coniella</taxon>
    </lineage>
</organism>
<dbReference type="AlphaFoldDB" id="A0A2T2ZX61"/>
<feature type="compositionally biased region" description="Basic residues" evidence="1">
    <location>
        <begin position="91"/>
        <end position="104"/>
    </location>
</feature>
<accession>A0A2T2ZX61</accession>
<evidence type="ECO:0000313" key="3">
    <source>
        <dbReference type="Proteomes" id="UP000241462"/>
    </source>
</evidence>
<dbReference type="InParanoid" id="A0A2T2ZX61"/>
<feature type="compositionally biased region" description="Polar residues" evidence="1">
    <location>
        <begin position="40"/>
        <end position="49"/>
    </location>
</feature>
<reference evidence="2 3" key="1">
    <citation type="journal article" date="2018" name="Mycol. Prog.">
        <title>Coniella lustricola, a new species from submerged detritus.</title>
        <authorList>
            <person name="Raudabaugh D.B."/>
            <person name="Iturriaga T."/>
            <person name="Carver A."/>
            <person name="Mondo S."/>
            <person name="Pangilinan J."/>
            <person name="Lipzen A."/>
            <person name="He G."/>
            <person name="Amirebrahimi M."/>
            <person name="Grigoriev I.V."/>
            <person name="Miller A.N."/>
        </authorList>
    </citation>
    <scope>NUCLEOTIDE SEQUENCE [LARGE SCALE GENOMIC DNA]</scope>
    <source>
        <strain evidence="2 3">B22-T-1</strain>
    </source>
</reference>
<dbReference type="EMBL" id="KZ678590">
    <property type="protein sequence ID" value="PSR78828.1"/>
    <property type="molecule type" value="Genomic_DNA"/>
</dbReference>
<proteinExistence type="predicted"/>
<dbReference type="Proteomes" id="UP000241462">
    <property type="component" value="Unassembled WGS sequence"/>
</dbReference>
<name>A0A2T2ZX61_9PEZI</name>
<keyword evidence="3" id="KW-1185">Reference proteome</keyword>